<feature type="transmembrane region" description="Helical" evidence="1">
    <location>
        <begin position="89"/>
        <end position="110"/>
    </location>
</feature>
<keyword evidence="1" id="KW-1133">Transmembrane helix</keyword>
<keyword evidence="1" id="KW-0472">Membrane</keyword>
<dbReference type="RefSeq" id="WP_163672873.1">
    <property type="nucleotide sequence ID" value="NZ_AP022570.1"/>
</dbReference>
<organism evidence="2 3">
    <name type="scientific">Mycolicibacterium poriferae</name>
    <dbReference type="NCBI Taxonomy" id="39694"/>
    <lineage>
        <taxon>Bacteria</taxon>
        <taxon>Bacillati</taxon>
        <taxon>Actinomycetota</taxon>
        <taxon>Actinomycetes</taxon>
        <taxon>Mycobacteriales</taxon>
        <taxon>Mycobacteriaceae</taxon>
        <taxon>Mycolicibacterium</taxon>
    </lineage>
</organism>
<dbReference type="Proteomes" id="UP000466785">
    <property type="component" value="Chromosome"/>
</dbReference>
<feature type="transmembrane region" description="Helical" evidence="1">
    <location>
        <begin position="49"/>
        <end position="69"/>
    </location>
</feature>
<keyword evidence="1" id="KW-0812">Transmembrane</keyword>
<dbReference type="Pfam" id="PF24686">
    <property type="entry name" value="FLQE3_permease"/>
    <property type="match status" value="1"/>
</dbReference>
<dbReference type="AlphaFoldDB" id="A0A6N4V3C7"/>
<feature type="transmembrane region" description="Helical" evidence="1">
    <location>
        <begin position="20"/>
        <end position="37"/>
    </location>
</feature>
<sequence length="236" mass="25667">MTRWISALRLEATLQVRQRFVHAAVISGLLWLAVLLPMPHHLRSIVEPYVLIGDIAVIGFFFIGGSVFFEKQERTLGAVVCSPLRFGEYLSVKLVALTVISLFVAVVVVIATHGTDFHPAPLVAGVVLGTLVMLLSGFISALPFASVSDWFLSTVVPLLILALPVVYLLGVWTHPVLYLIPTQGPLLLFAAVFDQISLAPWQIAYALGYPLLCAAGLYQVARVLFDRYVIARSGAA</sequence>
<proteinExistence type="predicted"/>
<name>A0A6N4V3C7_9MYCO</name>
<dbReference type="InterPro" id="IPR056926">
    <property type="entry name" value="FLQE3_permease"/>
</dbReference>
<protein>
    <submittedName>
        <fullName evidence="2">Fluoroquinolones export permease protein</fullName>
    </submittedName>
</protein>
<feature type="transmembrane region" description="Helical" evidence="1">
    <location>
        <begin position="199"/>
        <end position="218"/>
    </location>
</feature>
<feature type="transmembrane region" description="Helical" evidence="1">
    <location>
        <begin position="122"/>
        <end position="144"/>
    </location>
</feature>
<dbReference type="KEGG" id="mpof:MPOR_11180"/>
<keyword evidence="3" id="KW-1185">Reference proteome</keyword>
<evidence type="ECO:0000313" key="3">
    <source>
        <dbReference type="Proteomes" id="UP000466785"/>
    </source>
</evidence>
<gene>
    <name evidence="2" type="ORF">MPOR_11180</name>
</gene>
<dbReference type="EMBL" id="AP022570">
    <property type="protein sequence ID" value="BBX50092.1"/>
    <property type="molecule type" value="Genomic_DNA"/>
</dbReference>
<reference evidence="2 3" key="1">
    <citation type="journal article" date="2019" name="Emerg. Microbes Infect.">
        <title>Comprehensive subspecies identification of 175 nontuberculous mycobacteria species based on 7547 genomic profiles.</title>
        <authorList>
            <person name="Matsumoto Y."/>
            <person name="Kinjo T."/>
            <person name="Motooka D."/>
            <person name="Nabeya D."/>
            <person name="Jung N."/>
            <person name="Uechi K."/>
            <person name="Horii T."/>
            <person name="Iida T."/>
            <person name="Fujita J."/>
            <person name="Nakamura S."/>
        </authorList>
    </citation>
    <scope>NUCLEOTIDE SEQUENCE [LARGE SCALE GENOMIC DNA]</scope>
    <source>
        <strain evidence="2 3">JCM 12603</strain>
    </source>
</reference>
<evidence type="ECO:0000313" key="2">
    <source>
        <dbReference type="EMBL" id="BBX50092.1"/>
    </source>
</evidence>
<accession>A0A6N4V3C7</accession>
<evidence type="ECO:0000256" key="1">
    <source>
        <dbReference type="SAM" id="Phobius"/>
    </source>
</evidence>
<feature type="transmembrane region" description="Helical" evidence="1">
    <location>
        <begin position="150"/>
        <end position="169"/>
    </location>
</feature>